<keyword evidence="1" id="KW-0812">Transmembrane</keyword>
<name>A0AAD8FLP0_BIOPF</name>
<evidence type="ECO:0000313" key="2">
    <source>
        <dbReference type="EMBL" id="KAK0067699.1"/>
    </source>
</evidence>
<feature type="non-terminal residue" evidence="2">
    <location>
        <position position="1"/>
    </location>
</feature>
<protein>
    <submittedName>
        <fullName evidence="2">Uncharacterized protein</fullName>
    </submittedName>
</protein>
<keyword evidence="1" id="KW-1133">Transmembrane helix</keyword>
<comment type="caution">
    <text evidence="2">The sequence shown here is derived from an EMBL/GenBank/DDBJ whole genome shotgun (WGS) entry which is preliminary data.</text>
</comment>
<keyword evidence="1" id="KW-0472">Membrane</keyword>
<reference evidence="2" key="2">
    <citation type="submission" date="2023-04" db="EMBL/GenBank/DDBJ databases">
        <authorList>
            <person name="Bu L."/>
            <person name="Lu L."/>
            <person name="Laidemitt M.R."/>
            <person name="Zhang S.M."/>
            <person name="Mutuku M."/>
            <person name="Mkoji G."/>
            <person name="Steinauer M."/>
            <person name="Loker E.S."/>
        </authorList>
    </citation>
    <scope>NUCLEOTIDE SEQUENCE</scope>
    <source>
        <strain evidence="2">KasaAsao</strain>
        <tissue evidence="2">Whole Snail</tissue>
    </source>
</reference>
<organism evidence="2 3">
    <name type="scientific">Biomphalaria pfeifferi</name>
    <name type="common">Bloodfluke planorb</name>
    <name type="synonym">Freshwater snail</name>
    <dbReference type="NCBI Taxonomy" id="112525"/>
    <lineage>
        <taxon>Eukaryota</taxon>
        <taxon>Metazoa</taxon>
        <taxon>Spiralia</taxon>
        <taxon>Lophotrochozoa</taxon>
        <taxon>Mollusca</taxon>
        <taxon>Gastropoda</taxon>
        <taxon>Heterobranchia</taxon>
        <taxon>Euthyneura</taxon>
        <taxon>Panpulmonata</taxon>
        <taxon>Hygrophila</taxon>
        <taxon>Lymnaeoidea</taxon>
        <taxon>Planorbidae</taxon>
        <taxon>Biomphalaria</taxon>
    </lineage>
</organism>
<dbReference type="EMBL" id="JASAOG010000006">
    <property type="protein sequence ID" value="KAK0067699.1"/>
    <property type="molecule type" value="Genomic_DNA"/>
</dbReference>
<reference evidence="2" key="1">
    <citation type="journal article" date="2023" name="PLoS Negl. Trop. Dis.">
        <title>A genome sequence for Biomphalaria pfeifferi, the major vector snail for the human-infecting parasite Schistosoma mansoni.</title>
        <authorList>
            <person name="Bu L."/>
            <person name="Lu L."/>
            <person name="Laidemitt M.R."/>
            <person name="Zhang S.M."/>
            <person name="Mutuku M."/>
            <person name="Mkoji G."/>
            <person name="Steinauer M."/>
            <person name="Loker E.S."/>
        </authorList>
    </citation>
    <scope>NUCLEOTIDE SEQUENCE</scope>
    <source>
        <strain evidence="2">KasaAsao</strain>
    </source>
</reference>
<dbReference type="Proteomes" id="UP001233172">
    <property type="component" value="Unassembled WGS sequence"/>
</dbReference>
<dbReference type="AlphaFoldDB" id="A0AAD8FLP0"/>
<accession>A0AAD8FLP0</accession>
<keyword evidence="3" id="KW-1185">Reference proteome</keyword>
<gene>
    <name evidence="2" type="ORF">Bpfe_002540</name>
</gene>
<feature type="transmembrane region" description="Helical" evidence="1">
    <location>
        <begin position="51"/>
        <end position="75"/>
    </location>
</feature>
<evidence type="ECO:0000256" key="1">
    <source>
        <dbReference type="SAM" id="Phobius"/>
    </source>
</evidence>
<evidence type="ECO:0000313" key="3">
    <source>
        <dbReference type="Proteomes" id="UP001233172"/>
    </source>
</evidence>
<sequence>VTSLNSHINMNYLLQLTLVMLVSVYAFSFIEAQFLSGGFGNVDSDSARRAACFQCIISNSTFVNACIFCAAGVLMED</sequence>
<feature type="transmembrane region" description="Helical" evidence="1">
    <location>
        <begin position="12"/>
        <end position="30"/>
    </location>
</feature>
<proteinExistence type="predicted"/>